<dbReference type="RefSeq" id="XP_031940042.1">
    <property type="nucleotide sequence ID" value="XM_032082353.1"/>
</dbReference>
<evidence type="ECO:0000313" key="2">
    <source>
        <dbReference type="EMBL" id="KAE8402723.1"/>
    </source>
</evidence>
<sequence length="72" mass="7944">MVGVSLTQSSAHQLCLNEWLTNRNLDVLVSLNSISLGLSIIFSIYLIIILYVPHSRADLHCPGFKVPCHNPA</sequence>
<dbReference type="EMBL" id="ML736784">
    <property type="protein sequence ID" value="KAE8402723.1"/>
    <property type="molecule type" value="Genomic_DNA"/>
</dbReference>
<dbReference type="Proteomes" id="UP000325579">
    <property type="component" value="Unassembled WGS sequence"/>
</dbReference>
<gene>
    <name evidence="2" type="ORF">BDV37DRAFT_251814</name>
</gene>
<accession>A0A5N7D9Q2</accession>
<organism evidence="2 3">
    <name type="scientific">Aspergillus pseudonomiae</name>
    <dbReference type="NCBI Taxonomy" id="1506151"/>
    <lineage>
        <taxon>Eukaryota</taxon>
        <taxon>Fungi</taxon>
        <taxon>Dikarya</taxon>
        <taxon>Ascomycota</taxon>
        <taxon>Pezizomycotina</taxon>
        <taxon>Eurotiomycetes</taxon>
        <taxon>Eurotiomycetidae</taxon>
        <taxon>Eurotiales</taxon>
        <taxon>Aspergillaceae</taxon>
        <taxon>Aspergillus</taxon>
        <taxon>Aspergillus subgen. Circumdati</taxon>
    </lineage>
</organism>
<evidence type="ECO:0000256" key="1">
    <source>
        <dbReference type="SAM" id="Phobius"/>
    </source>
</evidence>
<proteinExistence type="predicted"/>
<keyword evidence="1" id="KW-1133">Transmembrane helix</keyword>
<feature type="transmembrane region" description="Helical" evidence="1">
    <location>
        <begin position="27"/>
        <end position="52"/>
    </location>
</feature>
<protein>
    <submittedName>
        <fullName evidence="2">Uncharacterized protein</fullName>
    </submittedName>
</protein>
<reference evidence="2 3" key="1">
    <citation type="submission" date="2019-04" db="EMBL/GenBank/DDBJ databases">
        <authorList>
            <consortium name="DOE Joint Genome Institute"/>
            <person name="Mondo S."/>
            <person name="Kjaerbolling I."/>
            <person name="Vesth T."/>
            <person name="Frisvad J.C."/>
            <person name="Nybo J.L."/>
            <person name="Theobald S."/>
            <person name="Kildgaard S."/>
            <person name="Isbrandt T."/>
            <person name="Kuo A."/>
            <person name="Sato A."/>
            <person name="Lyhne E.K."/>
            <person name="Kogle M.E."/>
            <person name="Wiebenga A."/>
            <person name="Kun R.S."/>
            <person name="Lubbers R.J."/>
            <person name="Makela M.R."/>
            <person name="Barry K."/>
            <person name="Chovatia M."/>
            <person name="Clum A."/>
            <person name="Daum C."/>
            <person name="Haridas S."/>
            <person name="He G."/>
            <person name="LaButti K."/>
            <person name="Lipzen A."/>
            <person name="Riley R."/>
            <person name="Salamov A."/>
            <person name="Simmons B.A."/>
            <person name="Magnuson J.K."/>
            <person name="Henrissat B."/>
            <person name="Mortensen U.H."/>
            <person name="Larsen T.O."/>
            <person name="Devries R.P."/>
            <person name="Grigoriev I.V."/>
            <person name="Machida M."/>
            <person name="Baker S.E."/>
            <person name="Andersen M.R."/>
            <person name="Cantor M.N."/>
            <person name="Hua S.X."/>
        </authorList>
    </citation>
    <scope>NUCLEOTIDE SEQUENCE [LARGE SCALE GENOMIC DNA]</scope>
    <source>
        <strain evidence="2 3">CBS 119388</strain>
    </source>
</reference>
<keyword evidence="1" id="KW-0812">Transmembrane</keyword>
<keyword evidence="1" id="KW-0472">Membrane</keyword>
<name>A0A5N7D9Q2_9EURO</name>
<dbReference type="GeneID" id="43667044"/>
<keyword evidence="3" id="KW-1185">Reference proteome</keyword>
<evidence type="ECO:0000313" key="3">
    <source>
        <dbReference type="Proteomes" id="UP000325579"/>
    </source>
</evidence>
<dbReference type="AlphaFoldDB" id="A0A5N7D9Q2"/>